<evidence type="ECO:0000313" key="7">
    <source>
        <dbReference type="Proteomes" id="UP000015101"/>
    </source>
</evidence>
<dbReference type="GeneID" id="20212847"/>
<evidence type="ECO:0000313" key="6">
    <source>
        <dbReference type="EnsemblMetazoa" id="HelroP194005"/>
    </source>
</evidence>
<dbReference type="PROSITE" id="PS50948">
    <property type="entry name" value="PAN"/>
    <property type="match status" value="3"/>
</dbReference>
<evidence type="ECO:0000259" key="4">
    <source>
        <dbReference type="PROSITE" id="PS50948"/>
    </source>
</evidence>
<dbReference type="EMBL" id="KB097599">
    <property type="protein sequence ID" value="ESN93646.1"/>
    <property type="molecule type" value="Genomic_DNA"/>
</dbReference>
<accession>T1FVK1</accession>
<dbReference type="CTD" id="20212847"/>
<dbReference type="KEGG" id="hro:HELRODRAFT_194005"/>
<feature type="domain" description="Apple" evidence="4">
    <location>
        <begin position="343"/>
        <end position="418"/>
    </location>
</feature>
<feature type="domain" description="Apple" evidence="4">
    <location>
        <begin position="95"/>
        <end position="173"/>
    </location>
</feature>
<reference evidence="5 7" key="2">
    <citation type="journal article" date="2013" name="Nature">
        <title>Insights into bilaterian evolution from three spiralian genomes.</title>
        <authorList>
            <person name="Simakov O."/>
            <person name="Marletaz F."/>
            <person name="Cho S.J."/>
            <person name="Edsinger-Gonzales E."/>
            <person name="Havlak P."/>
            <person name="Hellsten U."/>
            <person name="Kuo D.H."/>
            <person name="Larsson T."/>
            <person name="Lv J."/>
            <person name="Arendt D."/>
            <person name="Savage R."/>
            <person name="Osoegawa K."/>
            <person name="de Jong P."/>
            <person name="Grimwood J."/>
            <person name="Chapman J.A."/>
            <person name="Shapiro H."/>
            <person name="Aerts A."/>
            <person name="Otillar R.P."/>
            <person name="Terry A.Y."/>
            <person name="Boore J.L."/>
            <person name="Grigoriev I.V."/>
            <person name="Lindberg D.R."/>
            <person name="Seaver E.C."/>
            <person name="Weisblat D.A."/>
            <person name="Putnam N.H."/>
            <person name="Rokhsar D.S."/>
        </authorList>
    </citation>
    <scope>NUCLEOTIDE SEQUENCE</scope>
</reference>
<proteinExistence type="predicted"/>
<dbReference type="HOGENOM" id="CLU_396520_0_0_1"/>
<evidence type="ECO:0000256" key="2">
    <source>
        <dbReference type="ARBA" id="ARBA00023157"/>
    </source>
</evidence>
<dbReference type="EnsemblMetazoa" id="HelroT194005">
    <property type="protein sequence ID" value="HelroP194005"/>
    <property type="gene ID" value="HelroG194005"/>
</dbReference>
<dbReference type="GO" id="GO:0006508">
    <property type="term" value="P:proteolysis"/>
    <property type="evidence" value="ECO:0007669"/>
    <property type="project" value="InterPro"/>
</dbReference>
<dbReference type="InParanoid" id="T1FVK1"/>
<evidence type="ECO:0000313" key="5">
    <source>
        <dbReference type="EMBL" id="ESN93646.1"/>
    </source>
</evidence>
<protein>
    <recommendedName>
        <fullName evidence="4">Apple domain-containing protein</fullName>
    </recommendedName>
</protein>
<keyword evidence="2" id="KW-1015">Disulfide bond</keyword>
<keyword evidence="7" id="KW-1185">Reference proteome</keyword>
<feature type="signal peptide" evidence="3">
    <location>
        <begin position="1"/>
        <end position="19"/>
    </location>
</feature>
<dbReference type="GO" id="GO:0005576">
    <property type="term" value="C:extracellular region"/>
    <property type="evidence" value="ECO:0007669"/>
    <property type="project" value="InterPro"/>
</dbReference>
<dbReference type="Gene3D" id="3.50.4.10">
    <property type="entry name" value="Hepatocyte Growth Factor"/>
    <property type="match status" value="7"/>
</dbReference>
<dbReference type="Pfam" id="PF00024">
    <property type="entry name" value="PAN_1"/>
    <property type="match status" value="2"/>
</dbReference>
<evidence type="ECO:0000256" key="3">
    <source>
        <dbReference type="SAM" id="SignalP"/>
    </source>
</evidence>
<reference evidence="7" key="1">
    <citation type="submission" date="2012-12" db="EMBL/GenBank/DDBJ databases">
        <authorList>
            <person name="Hellsten U."/>
            <person name="Grimwood J."/>
            <person name="Chapman J.A."/>
            <person name="Shapiro H."/>
            <person name="Aerts A."/>
            <person name="Otillar R.P."/>
            <person name="Terry A.Y."/>
            <person name="Boore J.L."/>
            <person name="Simakov O."/>
            <person name="Marletaz F."/>
            <person name="Cho S.-J."/>
            <person name="Edsinger-Gonzales E."/>
            <person name="Havlak P."/>
            <person name="Kuo D.-H."/>
            <person name="Larsson T."/>
            <person name="Lv J."/>
            <person name="Arendt D."/>
            <person name="Savage R."/>
            <person name="Osoegawa K."/>
            <person name="de Jong P."/>
            <person name="Lindberg D.R."/>
            <person name="Seaver E.C."/>
            <person name="Weisblat D.A."/>
            <person name="Putnam N.H."/>
            <person name="Grigoriev I.V."/>
            <person name="Rokhsar D.S."/>
        </authorList>
    </citation>
    <scope>NUCLEOTIDE SEQUENCE</scope>
</reference>
<organism evidence="6 7">
    <name type="scientific">Helobdella robusta</name>
    <name type="common">Californian leech</name>
    <dbReference type="NCBI Taxonomy" id="6412"/>
    <lineage>
        <taxon>Eukaryota</taxon>
        <taxon>Metazoa</taxon>
        <taxon>Spiralia</taxon>
        <taxon>Lophotrochozoa</taxon>
        <taxon>Annelida</taxon>
        <taxon>Clitellata</taxon>
        <taxon>Hirudinea</taxon>
        <taxon>Rhynchobdellida</taxon>
        <taxon>Glossiphoniidae</taxon>
        <taxon>Helobdella</taxon>
    </lineage>
</organism>
<keyword evidence="1" id="KW-0677">Repeat</keyword>
<dbReference type="InterPro" id="IPR003609">
    <property type="entry name" value="Pan_app"/>
</dbReference>
<dbReference type="Proteomes" id="UP000015101">
    <property type="component" value="Unassembled WGS sequence"/>
</dbReference>
<keyword evidence="3" id="KW-0732">Signal</keyword>
<feature type="chain" id="PRO_5010981044" description="Apple domain-containing protein" evidence="3">
    <location>
        <begin position="20"/>
        <end position="769"/>
    </location>
</feature>
<dbReference type="SMART" id="SM00223">
    <property type="entry name" value="APPLE"/>
    <property type="match status" value="1"/>
</dbReference>
<gene>
    <name evidence="6" type="primary">20212847</name>
    <name evidence="5" type="ORF">HELRODRAFT_194005</name>
</gene>
<feature type="domain" description="Apple" evidence="4">
    <location>
        <begin position="600"/>
        <end position="674"/>
    </location>
</feature>
<dbReference type="RefSeq" id="XP_009028283.1">
    <property type="nucleotide sequence ID" value="XM_009030035.1"/>
</dbReference>
<evidence type="ECO:0000256" key="1">
    <source>
        <dbReference type="ARBA" id="ARBA00022737"/>
    </source>
</evidence>
<dbReference type="InterPro" id="IPR000177">
    <property type="entry name" value="Apple"/>
</dbReference>
<dbReference type="EMBL" id="AMQM01007347">
    <property type="status" value="NOT_ANNOTATED_CDS"/>
    <property type="molecule type" value="Genomic_DNA"/>
</dbReference>
<dbReference type="SMART" id="SM00473">
    <property type="entry name" value="PAN_AP"/>
    <property type="match status" value="7"/>
</dbReference>
<dbReference type="Pfam" id="PF14295">
    <property type="entry name" value="PAN_4"/>
    <property type="match status" value="5"/>
</dbReference>
<sequence>MRMLRTVLVLCSLLSTVISQICQWSDTPDTLVFGGVGQNNYNDINSCKAACYAAPSATCVAINFDPNGSPKCFFFNKTTDLITNSGKSGITWSICNKVCTWNVYKNSQRFGGISSPLANSLDACKKACLDNSSCQAVDFAPGNQPGTQCYLFITADISINYNAVGVDHYVCSVQWTSYKDMNVAGGTPQLAQQTLTDCQNFCITQVSGCQSIDFNPNDPTYKCWTFTPYNTNEAMKSAPGITHYVFSTGVTVINTQGQGTNQGSCVWQPYVGGQSGGGTYQQQFTTLSACQAGCVPSAACLAFEWTTSGQCWFFNSAAAPTQYGVPGITHYVWNCQMTQGNLCAWTTYTGQFAYGGYLDNNIKSLSECQTKCSLDASCKAVEWVTTNIGSQCFLFNRPEDSKPPSYYSSNIVHYTKSCYGASTTAIPMSTCTWQRYNGLQYYGGTYQNNIDSEDKCKAFCLSRSSCKAIEFVPIYSQCYTFTVSEIPQISNPDINHSILIGCSAGSATTGWTAGMSFSGVSNSGGSCQWSAYYGYQTFGGVEAPSSITSLQDCQSYCLNSLVGCKAVEWVTANLQAKCYTFNSDSVPTKSGLSGIDHYICNSPCTWTLYQNSMMYGGSSYMAATTLDQCKQACINSSNCQAIEFTTRGECYLFSSSQTPPMTNVTGVNHHIYNCHTSTPAVTITNTVFPTISVCPNNTVLENSNTIGGIRVSNANNVDECRSACLANDNRCTYGFDFNLYAPFGFQCWVSTNPFINFGNIKNVKHYYCK</sequence>
<name>T1FVK1_HELRO</name>
<dbReference type="AlphaFoldDB" id="T1FVK1"/>
<reference evidence="6" key="3">
    <citation type="submission" date="2015-06" db="UniProtKB">
        <authorList>
            <consortium name="EnsemblMetazoa"/>
        </authorList>
    </citation>
    <scope>IDENTIFICATION</scope>
</reference>